<dbReference type="InterPro" id="IPR018673">
    <property type="entry name" value="DUF2141"/>
</dbReference>
<dbReference type="EMBL" id="CP001099">
    <property type="protein sequence ID" value="ACF11754.1"/>
    <property type="molecule type" value="Genomic_DNA"/>
</dbReference>
<protein>
    <recommendedName>
        <fullName evidence="3">DUF2141 domain-containing protein</fullName>
    </recommendedName>
</protein>
<dbReference type="Proteomes" id="UP000008811">
    <property type="component" value="Chromosome"/>
</dbReference>
<proteinExistence type="predicted"/>
<organism evidence="1 2">
    <name type="scientific">Chlorobaculum parvum (strain DSM 263 / NCIMB 8327)</name>
    <name type="common">Chlorobium vibrioforme subsp. thiosulfatophilum</name>
    <dbReference type="NCBI Taxonomy" id="517417"/>
    <lineage>
        <taxon>Bacteria</taxon>
        <taxon>Pseudomonadati</taxon>
        <taxon>Chlorobiota</taxon>
        <taxon>Chlorobiia</taxon>
        <taxon>Chlorobiales</taxon>
        <taxon>Chlorobiaceae</taxon>
        <taxon>Chlorobaculum</taxon>
    </lineage>
</organism>
<gene>
    <name evidence="1" type="ordered locus">Cpar_1351</name>
</gene>
<accession>B3QPA1</accession>
<dbReference type="STRING" id="517417.Cpar_1351"/>
<dbReference type="KEGG" id="cpc:Cpar_1351"/>
<evidence type="ECO:0000313" key="1">
    <source>
        <dbReference type="EMBL" id="ACF11754.1"/>
    </source>
</evidence>
<name>B3QPA1_CHLP8</name>
<dbReference type="eggNOG" id="COG4704">
    <property type="taxonomic scope" value="Bacteria"/>
</dbReference>
<sequence length="145" mass="15304">MYLPASTQNVSADEPASLAIPSGAGAITVRIAGLRNSDGSLSVALFSAKKGFPGKFDKAVRTLSIPASAEPVVVFGDVPWGTYALAVRHDENGNGKLDANFLGMPKEGVGTSNNPKSSFGPPSFKDASFMLDRKNLEMTIKLRYL</sequence>
<dbReference type="AlphaFoldDB" id="B3QPA1"/>
<keyword evidence="2" id="KW-1185">Reference proteome</keyword>
<evidence type="ECO:0000313" key="2">
    <source>
        <dbReference type="Proteomes" id="UP000008811"/>
    </source>
</evidence>
<reference evidence="1" key="1">
    <citation type="submission" date="2008-06" db="EMBL/GenBank/DDBJ databases">
        <title>Complete sequence of Chlorobaculum parvum NCIB 8327.</title>
        <authorList>
            <consortium name="US DOE Joint Genome Institute"/>
            <person name="Lucas S."/>
            <person name="Copeland A."/>
            <person name="Lapidus A."/>
            <person name="Glavina del Rio T."/>
            <person name="Dalin E."/>
            <person name="Tice H."/>
            <person name="Bruce D."/>
            <person name="Goodwin L."/>
            <person name="Pitluck S."/>
            <person name="Schmutz J."/>
            <person name="Larimer F."/>
            <person name="Land M."/>
            <person name="Hauser L."/>
            <person name="Kyrpides N."/>
            <person name="Mikhailova N."/>
            <person name="Zhao F."/>
            <person name="Li T."/>
            <person name="Liu Z."/>
            <person name="Overmann J."/>
            <person name="Bryant D.A."/>
            <person name="Richardson P."/>
        </authorList>
    </citation>
    <scope>NUCLEOTIDE SEQUENCE [LARGE SCALE GENOMIC DNA]</scope>
    <source>
        <strain evidence="1">NCIB 8327</strain>
    </source>
</reference>
<evidence type="ECO:0008006" key="3">
    <source>
        <dbReference type="Google" id="ProtNLM"/>
    </source>
</evidence>
<dbReference type="Pfam" id="PF09912">
    <property type="entry name" value="DUF2141"/>
    <property type="match status" value="1"/>
</dbReference>
<dbReference type="HOGENOM" id="CLU_125018_1_0_10"/>